<organism evidence="1 2">
    <name type="scientific">Tepidimicrobium xylanilyticum</name>
    <dbReference type="NCBI Taxonomy" id="1123352"/>
    <lineage>
        <taxon>Bacteria</taxon>
        <taxon>Bacillati</taxon>
        <taxon>Bacillota</taxon>
        <taxon>Tissierellia</taxon>
        <taxon>Tissierellales</taxon>
        <taxon>Tepidimicrobiaceae</taxon>
        <taxon>Tepidimicrobium</taxon>
    </lineage>
</organism>
<reference evidence="1 2" key="1">
    <citation type="submission" date="2016-10" db="EMBL/GenBank/DDBJ databases">
        <authorList>
            <person name="de Groot N.N."/>
        </authorList>
    </citation>
    <scope>NUCLEOTIDE SEQUENCE [LARGE SCALE GENOMIC DNA]</scope>
    <source>
        <strain evidence="1 2">DSM 23310</strain>
    </source>
</reference>
<keyword evidence="2" id="KW-1185">Reference proteome</keyword>
<dbReference type="RefSeq" id="WP_093751757.1">
    <property type="nucleotide sequence ID" value="NZ_FNNG01000004.1"/>
</dbReference>
<dbReference type="Pfam" id="PF01244">
    <property type="entry name" value="Peptidase_M19"/>
    <property type="match status" value="1"/>
</dbReference>
<proteinExistence type="predicted"/>
<gene>
    <name evidence="1" type="ORF">SAMN05660923_01172</name>
</gene>
<dbReference type="GO" id="GO:0070573">
    <property type="term" value="F:metallodipeptidase activity"/>
    <property type="evidence" value="ECO:0007669"/>
    <property type="project" value="InterPro"/>
</dbReference>
<dbReference type="InterPro" id="IPR008257">
    <property type="entry name" value="Pept_M19"/>
</dbReference>
<dbReference type="Proteomes" id="UP000198828">
    <property type="component" value="Unassembled WGS sequence"/>
</dbReference>
<protein>
    <submittedName>
        <fullName evidence="1">Membrane dipeptidase</fullName>
    </submittedName>
</protein>
<dbReference type="SUPFAM" id="SSF51556">
    <property type="entry name" value="Metallo-dependent hydrolases"/>
    <property type="match status" value="1"/>
</dbReference>
<dbReference type="PANTHER" id="PTHR10443">
    <property type="entry name" value="MICROSOMAL DIPEPTIDASE"/>
    <property type="match status" value="1"/>
</dbReference>
<dbReference type="CDD" id="cd01301">
    <property type="entry name" value="rDP_like"/>
    <property type="match status" value="1"/>
</dbReference>
<name>A0A1H2W772_9FIRM</name>
<dbReference type="OrthoDB" id="9804920at2"/>
<evidence type="ECO:0000313" key="2">
    <source>
        <dbReference type="Proteomes" id="UP000198828"/>
    </source>
</evidence>
<sequence>MLIDIHGDIWTDVTVKRSLGERDIIKRYHLDRFKKGDMAGGAFIVWIDPPHVERPKERFLESIKYMCQEIWENQDILRVIFNSKGFYAAVAEGKLAVILGMEGLSPLGDDPEGIYVLYQLGFRQISLTWNEQNAFGTGARGDTNRGLTELGKRAVKIMENLGIILDVSHANDRTFWDIYKVATKPIIASHSNARVLCPVKRNLTDEQIKAIGERGGLIGINAFNEFIHADRDKRNVDYLINHMEHIAELIGIDHLAFGFDFFEYLEEDTSQSFIEDPYRGTSGIEDISKAPNLISKLQERGFSQEDIERISYKNYLRIMDIVCG</sequence>
<dbReference type="PANTHER" id="PTHR10443:SF12">
    <property type="entry name" value="DIPEPTIDASE"/>
    <property type="match status" value="1"/>
</dbReference>
<dbReference type="GO" id="GO:0006508">
    <property type="term" value="P:proteolysis"/>
    <property type="evidence" value="ECO:0007669"/>
    <property type="project" value="InterPro"/>
</dbReference>
<dbReference type="Gene3D" id="3.20.20.140">
    <property type="entry name" value="Metal-dependent hydrolases"/>
    <property type="match status" value="1"/>
</dbReference>
<dbReference type="InterPro" id="IPR032466">
    <property type="entry name" value="Metal_Hydrolase"/>
</dbReference>
<dbReference type="AlphaFoldDB" id="A0A1H2W772"/>
<accession>A0A1H2W772</accession>
<dbReference type="PROSITE" id="PS51365">
    <property type="entry name" value="RENAL_DIPEPTIDASE_2"/>
    <property type="match status" value="1"/>
</dbReference>
<evidence type="ECO:0000313" key="1">
    <source>
        <dbReference type="EMBL" id="SDW75919.1"/>
    </source>
</evidence>
<dbReference type="EMBL" id="FNNG01000004">
    <property type="protein sequence ID" value="SDW75919.1"/>
    <property type="molecule type" value="Genomic_DNA"/>
</dbReference>